<dbReference type="eggNOG" id="COG4783">
    <property type="taxonomic scope" value="Bacteria"/>
</dbReference>
<evidence type="ECO:0000313" key="5">
    <source>
        <dbReference type="Proteomes" id="UP000008457"/>
    </source>
</evidence>
<reference evidence="5" key="1">
    <citation type="submission" date="2010-11" db="EMBL/GenBank/DDBJ databases">
        <title>The complete genome of Mahella australiensis DSM 15567.</title>
        <authorList>
            <consortium name="US DOE Joint Genome Institute (JGI-PGF)"/>
            <person name="Lucas S."/>
            <person name="Copeland A."/>
            <person name="Lapidus A."/>
            <person name="Bruce D."/>
            <person name="Goodwin L."/>
            <person name="Pitluck S."/>
            <person name="Kyrpides N."/>
            <person name="Mavromatis K."/>
            <person name="Pagani I."/>
            <person name="Ivanova N."/>
            <person name="Teshima H."/>
            <person name="Brettin T."/>
            <person name="Detter J.C."/>
            <person name="Han C."/>
            <person name="Tapia R."/>
            <person name="Land M."/>
            <person name="Hauser L."/>
            <person name="Markowitz V."/>
            <person name="Cheng J.-F."/>
            <person name="Hugenholtz P."/>
            <person name="Woyke T."/>
            <person name="Wu D."/>
            <person name="Spring S."/>
            <person name="Pukall R."/>
            <person name="Steenblock K."/>
            <person name="Schneider S."/>
            <person name="Klenk H.-P."/>
            <person name="Eisen J.A."/>
        </authorList>
    </citation>
    <scope>NUCLEOTIDE SEQUENCE [LARGE SCALE GENOMIC DNA]</scope>
    <source>
        <strain evidence="5">DSM 15567 / CIP 107919 / 50-1 BON</strain>
    </source>
</reference>
<feature type="repeat" description="TPR" evidence="3">
    <location>
        <begin position="153"/>
        <end position="186"/>
    </location>
</feature>
<evidence type="ECO:0000256" key="3">
    <source>
        <dbReference type="PROSITE-ProRule" id="PRU00339"/>
    </source>
</evidence>
<sequence length="574" mass="67606">MIYTKPNEGNVLPFEQNGSFYYKRAQKYIGKSNYIEALNCYRKAVDKDPDNIGYVLELAELFTEMSFFDESNVVLAHVLHRAGEYRARVYFDMACNFLGMQDYDQAREYFKKYLNMDYDGEYADEAEEFLAILELQTSYIEEIIGYDSSFKALYKRARIGKQLLDKGEYKKAINVFERIMDEDPTLLFVKNNLSLAYFCAGDIDKAINIEKAVLSVQSDNIHANCNMALYYDDIGNQDGKEEYIKRITDLIDADDPDGLYKIGVTLCELGLHDRALDVLKMLLEYNPYDIRIIYYCGVACLNLKQYDEAMDWWDKMLKLDPDNSIAAFYRARTSLHMRQLIPDQEYLYQYQVPHDEFLRRMQFINRMLAMPEDQLIDMWHKDKEFKDIIRWGLDINDDVIKSVLLHTVSGFRDREAERILREFLLRKGESEALRKEVFGLLKQNGIKEPYMAYIDQRLTEVKVNLITETENSSLRSLYMETAELAVEMMKNRYDDNYEAAVRKTMECYLNMVSQERLSKIRKKEVWAAALEYYYCRRKGSWGVMRDIAQYYNVSASSLSTAYRRLIDTIGYIDF</sequence>
<evidence type="ECO:0000256" key="2">
    <source>
        <dbReference type="ARBA" id="ARBA00022803"/>
    </source>
</evidence>
<proteinExistence type="predicted"/>
<dbReference type="Gene3D" id="1.10.472.10">
    <property type="entry name" value="Cyclin-like"/>
    <property type="match status" value="1"/>
</dbReference>
<dbReference type="Pfam" id="PF07719">
    <property type="entry name" value="TPR_2"/>
    <property type="match status" value="1"/>
</dbReference>
<dbReference type="InterPro" id="IPR019734">
    <property type="entry name" value="TPR_rpt"/>
</dbReference>
<dbReference type="InterPro" id="IPR013105">
    <property type="entry name" value="TPR_2"/>
</dbReference>
<keyword evidence="5" id="KW-1185">Reference proteome</keyword>
<gene>
    <name evidence="4" type="ordered locus">Mahau_0280</name>
</gene>
<keyword evidence="1" id="KW-0677">Repeat</keyword>
<dbReference type="OrthoDB" id="600613at2"/>
<dbReference type="Gene3D" id="1.25.40.10">
    <property type="entry name" value="Tetratricopeptide repeat domain"/>
    <property type="match status" value="2"/>
</dbReference>
<dbReference type="KEGG" id="mas:Mahau_0280"/>
<dbReference type="SMART" id="SM00028">
    <property type="entry name" value="TPR"/>
    <property type="match status" value="6"/>
</dbReference>
<reference evidence="4 5" key="2">
    <citation type="journal article" date="2011" name="Stand. Genomic Sci.">
        <title>Complete genome sequence of Mahella australiensis type strain (50-1 BON).</title>
        <authorList>
            <person name="Sikorski J."/>
            <person name="Teshima H."/>
            <person name="Nolan M."/>
            <person name="Lucas S."/>
            <person name="Hammon N."/>
            <person name="Deshpande S."/>
            <person name="Cheng J.F."/>
            <person name="Pitluck S."/>
            <person name="Liolios K."/>
            <person name="Pagani I."/>
            <person name="Ivanova N."/>
            <person name="Huntemann M."/>
            <person name="Mavromatis K."/>
            <person name="Ovchinikova G."/>
            <person name="Pati A."/>
            <person name="Tapia R."/>
            <person name="Han C."/>
            <person name="Goodwin L."/>
            <person name="Chen A."/>
            <person name="Palaniappan K."/>
            <person name="Land M."/>
            <person name="Hauser L."/>
            <person name="Ngatchou-Djao O.D."/>
            <person name="Rohde M."/>
            <person name="Pukall R."/>
            <person name="Spring S."/>
            <person name="Abt B."/>
            <person name="Goker M."/>
            <person name="Detter J.C."/>
            <person name="Woyke T."/>
            <person name="Bristow J."/>
            <person name="Markowitz V."/>
            <person name="Hugenholtz P."/>
            <person name="Eisen J.A."/>
            <person name="Kyrpides N.C."/>
            <person name="Klenk H.P."/>
            <person name="Lapidus A."/>
        </authorList>
    </citation>
    <scope>NUCLEOTIDE SEQUENCE [LARGE SCALE GENOMIC DNA]</scope>
    <source>
        <strain evidence="5">DSM 15567 / CIP 107919 / 50-1 BON</strain>
    </source>
</reference>
<dbReference type="InterPro" id="IPR036915">
    <property type="entry name" value="Cyclin-like_sf"/>
</dbReference>
<dbReference type="AlphaFoldDB" id="F3ZX48"/>
<dbReference type="HOGENOM" id="CLU_033043_0_0_9"/>
<feature type="repeat" description="TPR" evidence="3">
    <location>
        <begin position="18"/>
        <end position="51"/>
    </location>
</feature>
<feature type="repeat" description="TPR" evidence="3">
    <location>
        <begin position="290"/>
        <end position="323"/>
    </location>
</feature>
<dbReference type="InterPro" id="IPR051685">
    <property type="entry name" value="Ycf3/AcsC/BcsC/TPR_MFPF"/>
</dbReference>
<name>F3ZX48_MAHA5</name>
<dbReference type="Pfam" id="PF13181">
    <property type="entry name" value="TPR_8"/>
    <property type="match status" value="2"/>
</dbReference>
<dbReference type="SUPFAM" id="SSF47954">
    <property type="entry name" value="Cyclin-like"/>
    <property type="match status" value="1"/>
</dbReference>
<feature type="repeat" description="TPR" evidence="3">
    <location>
        <begin position="87"/>
        <end position="120"/>
    </location>
</feature>
<dbReference type="eggNOG" id="COG0457">
    <property type="taxonomic scope" value="Bacteria"/>
</dbReference>
<accession>F3ZX48</accession>
<dbReference type="SUPFAM" id="SSF48452">
    <property type="entry name" value="TPR-like"/>
    <property type="match status" value="2"/>
</dbReference>
<dbReference type="Pfam" id="PF13174">
    <property type="entry name" value="TPR_6"/>
    <property type="match status" value="1"/>
</dbReference>
<evidence type="ECO:0000256" key="1">
    <source>
        <dbReference type="ARBA" id="ARBA00022737"/>
    </source>
</evidence>
<dbReference type="PANTHER" id="PTHR44943">
    <property type="entry name" value="CELLULOSE SYNTHASE OPERON PROTEIN C"/>
    <property type="match status" value="1"/>
</dbReference>
<dbReference type="InterPro" id="IPR011990">
    <property type="entry name" value="TPR-like_helical_dom_sf"/>
</dbReference>
<dbReference type="PROSITE" id="PS50005">
    <property type="entry name" value="TPR"/>
    <property type="match status" value="4"/>
</dbReference>
<protein>
    <submittedName>
        <fullName evidence="4">Tetratricopeptide TPR_1 repeat-containing protein</fullName>
    </submittedName>
</protein>
<keyword evidence="2 3" id="KW-0802">TPR repeat</keyword>
<dbReference type="RefSeq" id="WP_013779930.1">
    <property type="nucleotide sequence ID" value="NC_015520.1"/>
</dbReference>
<dbReference type="STRING" id="697281.Mahau_0280"/>
<dbReference type="Proteomes" id="UP000008457">
    <property type="component" value="Chromosome"/>
</dbReference>
<evidence type="ECO:0000313" key="4">
    <source>
        <dbReference type="EMBL" id="AEE95497.1"/>
    </source>
</evidence>
<dbReference type="PANTHER" id="PTHR44943:SF8">
    <property type="entry name" value="TPR REPEAT-CONTAINING PROTEIN MJ0263"/>
    <property type="match status" value="1"/>
</dbReference>
<organism evidence="4 5">
    <name type="scientific">Mahella australiensis (strain DSM 15567 / CIP 107919 / 50-1 BON)</name>
    <dbReference type="NCBI Taxonomy" id="697281"/>
    <lineage>
        <taxon>Bacteria</taxon>
        <taxon>Bacillati</taxon>
        <taxon>Bacillota</taxon>
        <taxon>Clostridia</taxon>
        <taxon>Thermoanaerobacterales</taxon>
        <taxon>Thermoanaerobacterales Family IV. Incertae Sedis</taxon>
        <taxon>Mahella</taxon>
    </lineage>
</organism>
<dbReference type="EMBL" id="CP002360">
    <property type="protein sequence ID" value="AEE95497.1"/>
    <property type="molecule type" value="Genomic_DNA"/>
</dbReference>